<gene>
    <name evidence="1" type="ORF">KDH_05980</name>
</gene>
<evidence type="ECO:0000313" key="2">
    <source>
        <dbReference type="Proteomes" id="UP001344906"/>
    </source>
</evidence>
<organism evidence="1 2">
    <name type="scientific">Dictyobacter halimunensis</name>
    <dbReference type="NCBI Taxonomy" id="3026934"/>
    <lineage>
        <taxon>Bacteria</taxon>
        <taxon>Bacillati</taxon>
        <taxon>Chloroflexota</taxon>
        <taxon>Ktedonobacteria</taxon>
        <taxon>Ktedonobacterales</taxon>
        <taxon>Dictyobacteraceae</taxon>
        <taxon>Dictyobacter</taxon>
    </lineage>
</organism>
<name>A0ABQ6FI14_9CHLR</name>
<comment type="caution">
    <text evidence="1">The sequence shown here is derived from an EMBL/GenBank/DDBJ whole genome shotgun (WGS) entry which is preliminary data.</text>
</comment>
<dbReference type="RefSeq" id="WP_338247455.1">
    <property type="nucleotide sequence ID" value="NZ_BSRI01000001.1"/>
</dbReference>
<protein>
    <submittedName>
        <fullName evidence="1">Uncharacterized protein</fullName>
    </submittedName>
</protein>
<proteinExistence type="predicted"/>
<reference evidence="1 2" key="1">
    <citation type="submission" date="2023-02" db="EMBL/GenBank/DDBJ databases">
        <title>Dictyobacter halimunensis sp. nov., a new member of the class Ktedonobacteria from forest soil in a geothermal area.</title>
        <authorList>
            <person name="Rachmania M.K."/>
            <person name="Ningsih F."/>
            <person name="Sakai Y."/>
            <person name="Yabe S."/>
            <person name="Yokota A."/>
            <person name="Sjamsuridzal W."/>
        </authorList>
    </citation>
    <scope>NUCLEOTIDE SEQUENCE [LARGE SCALE GENOMIC DNA]</scope>
    <source>
        <strain evidence="1 2">S3.2.2.5</strain>
    </source>
</reference>
<evidence type="ECO:0000313" key="1">
    <source>
        <dbReference type="EMBL" id="GLV53746.1"/>
    </source>
</evidence>
<dbReference type="Proteomes" id="UP001344906">
    <property type="component" value="Unassembled WGS sequence"/>
</dbReference>
<keyword evidence="2" id="KW-1185">Reference proteome</keyword>
<dbReference type="EMBL" id="BSRI01000001">
    <property type="protein sequence ID" value="GLV53746.1"/>
    <property type="molecule type" value="Genomic_DNA"/>
</dbReference>
<accession>A0ABQ6FI14</accession>
<sequence length="69" mass="8111">MKLLNLFHKSQQAVSIAHAPEMDLEEQVLAGVNGGGHNCYHPHRDCDDHRRHEDCHYRRHNDCHRPHCH</sequence>